<dbReference type="Pfam" id="PF03372">
    <property type="entry name" value="Exo_endo_phos"/>
    <property type="match status" value="1"/>
</dbReference>
<dbReference type="STRING" id="1196353.SAMN05444921_119136"/>
<accession>A0A1G9YTQ1</accession>
<feature type="transmembrane region" description="Helical" evidence="2">
    <location>
        <begin position="98"/>
        <end position="117"/>
    </location>
</feature>
<name>A0A1G9YTQ1_9ACTN</name>
<reference evidence="5" key="1">
    <citation type="submission" date="2016-10" db="EMBL/GenBank/DDBJ databases">
        <authorList>
            <person name="Varghese N."/>
            <person name="Submissions S."/>
        </authorList>
    </citation>
    <scope>NUCLEOTIDE SEQUENCE [LARGE SCALE GENOMIC DNA]</scope>
    <source>
        <strain evidence="5">CGMCC 4.7042</strain>
    </source>
</reference>
<protein>
    <submittedName>
        <fullName evidence="4">Vancomycin resistance protein VanJ</fullName>
    </submittedName>
</protein>
<feature type="region of interest" description="Disordered" evidence="1">
    <location>
        <begin position="1"/>
        <end position="31"/>
    </location>
</feature>
<evidence type="ECO:0000313" key="5">
    <source>
        <dbReference type="Proteomes" id="UP000199063"/>
    </source>
</evidence>
<dbReference type="EMBL" id="FNHI01000019">
    <property type="protein sequence ID" value="SDN12460.1"/>
    <property type="molecule type" value="Genomic_DNA"/>
</dbReference>
<evidence type="ECO:0000259" key="3">
    <source>
        <dbReference type="Pfam" id="PF03372"/>
    </source>
</evidence>
<dbReference type="AlphaFoldDB" id="A0A1G9YTQ1"/>
<feature type="transmembrane region" description="Helical" evidence="2">
    <location>
        <begin position="37"/>
        <end position="59"/>
    </location>
</feature>
<keyword evidence="2" id="KW-0812">Transmembrane</keyword>
<dbReference type="Gene3D" id="3.60.10.10">
    <property type="entry name" value="Endonuclease/exonuclease/phosphatase"/>
    <property type="match status" value="1"/>
</dbReference>
<evidence type="ECO:0000256" key="2">
    <source>
        <dbReference type="SAM" id="Phobius"/>
    </source>
</evidence>
<organism evidence="4 5">
    <name type="scientific">Streptomyces wuyuanensis</name>
    <dbReference type="NCBI Taxonomy" id="1196353"/>
    <lineage>
        <taxon>Bacteria</taxon>
        <taxon>Bacillati</taxon>
        <taxon>Actinomycetota</taxon>
        <taxon>Actinomycetes</taxon>
        <taxon>Kitasatosporales</taxon>
        <taxon>Streptomycetaceae</taxon>
        <taxon>Streptomyces</taxon>
    </lineage>
</organism>
<dbReference type="GO" id="GO:0003824">
    <property type="term" value="F:catalytic activity"/>
    <property type="evidence" value="ECO:0007669"/>
    <property type="project" value="InterPro"/>
</dbReference>
<dbReference type="Proteomes" id="UP000199063">
    <property type="component" value="Unassembled WGS sequence"/>
</dbReference>
<dbReference type="SUPFAM" id="SSF56219">
    <property type="entry name" value="DNase I-like"/>
    <property type="match status" value="1"/>
</dbReference>
<dbReference type="InterPro" id="IPR036691">
    <property type="entry name" value="Endo/exonu/phosph_ase_sf"/>
</dbReference>
<gene>
    <name evidence="4" type="ORF">SAMN05444921_119136</name>
</gene>
<feature type="domain" description="Endonuclease/exonuclease/phosphatase" evidence="3">
    <location>
        <begin position="131"/>
        <end position="334"/>
    </location>
</feature>
<keyword evidence="2" id="KW-1133">Transmembrane helix</keyword>
<keyword evidence="2" id="KW-0472">Membrane</keyword>
<dbReference type="InterPro" id="IPR005135">
    <property type="entry name" value="Endo/exonuclease/phosphatase"/>
</dbReference>
<feature type="compositionally biased region" description="Gly residues" evidence="1">
    <location>
        <begin position="1"/>
        <end position="12"/>
    </location>
</feature>
<sequence>MAGGNGRVGTGAGRACRRAPSRRGGERTGAPPRRGVVSWDALLVLVPVLLAGLLVFHSAVPNAFGRLGSLLETFLPWLASAFPVLLVAALLRRSLAGACALLLALTAWAGVFGGRLLPPSGTDRDDLTVVQHNISDENPDPAAAARELATTGAGLIALQEVTEGALPALTAALAPRYPHRAVVGTVGLWSAYPLTDVRRVDIRPRGIAEGWDRGLRATVRLPGQGEVAVYVAHLPSVRLGWDSGFRSADRDESARLLGAALAAERLERIVLLGDLNGTVEDRGLDPVLARLGPPRSGHAFSWPASFPLARIDQVMARNATVREIRALPATGSDHLPLAARIRF</sequence>
<keyword evidence="5" id="KW-1185">Reference proteome</keyword>
<feature type="transmembrane region" description="Helical" evidence="2">
    <location>
        <begin position="74"/>
        <end position="91"/>
    </location>
</feature>
<proteinExistence type="predicted"/>
<evidence type="ECO:0000313" key="4">
    <source>
        <dbReference type="EMBL" id="SDN12460.1"/>
    </source>
</evidence>
<evidence type="ECO:0000256" key="1">
    <source>
        <dbReference type="SAM" id="MobiDB-lite"/>
    </source>
</evidence>